<evidence type="ECO:0000313" key="1">
    <source>
        <dbReference type="EMBL" id="CAH1777991.1"/>
    </source>
</evidence>
<dbReference type="AlphaFoldDB" id="A0A8S4NAB0"/>
<dbReference type="EMBL" id="CAIIXF020000002">
    <property type="protein sequence ID" value="CAH1777991.1"/>
    <property type="molecule type" value="Genomic_DNA"/>
</dbReference>
<evidence type="ECO:0000313" key="2">
    <source>
        <dbReference type="Proteomes" id="UP000749559"/>
    </source>
</evidence>
<comment type="caution">
    <text evidence="1">The sequence shown here is derived from an EMBL/GenBank/DDBJ whole genome shotgun (WGS) entry which is preliminary data.</text>
</comment>
<protein>
    <submittedName>
        <fullName evidence="1">Uncharacterized protein</fullName>
    </submittedName>
</protein>
<dbReference type="Proteomes" id="UP000749559">
    <property type="component" value="Unassembled WGS sequence"/>
</dbReference>
<accession>A0A8S4NAB0</accession>
<proteinExistence type="predicted"/>
<sequence length="143" mass="16200">MDEIVYLLMSLNQDAELILLFMKTLNTITVSIIGNVNDQTLLNVSLTIDARNDLNFLESIKSRQLLLDNPDVATYDPVTMLSLVRVKVETLGETVKHKTWLVCHLYEMSVRLRNLIRNEKVGLIPLVGCAMDVSENYGNCFLV</sequence>
<organism evidence="1 2">
    <name type="scientific">Owenia fusiformis</name>
    <name type="common">Polychaete worm</name>
    <dbReference type="NCBI Taxonomy" id="6347"/>
    <lineage>
        <taxon>Eukaryota</taxon>
        <taxon>Metazoa</taxon>
        <taxon>Spiralia</taxon>
        <taxon>Lophotrochozoa</taxon>
        <taxon>Annelida</taxon>
        <taxon>Polychaeta</taxon>
        <taxon>Sedentaria</taxon>
        <taxon>Canalipalpata</taxon>
        <taxon>Sabellida</taxon>
        <taxon>Oweniida</taxon>
        <taxon>Oweniidae</taxon>
        <taxon>Owenia</taxon>
    </lineage>
</organism>
<name>A0A8S4NAB0_OWEFU</name>
<keyword evidence="2" id="KW-1185">Reference proteome</keyword>
<gene>
    <name evidence="1" type="ORF">OFUS_LOCUS4965</name>
</gene>
<reference evidence="1" key="1">
    <citation type="submission" date="2022-03" db="EMBL/GenBank/DDBJ databases">
        <authorList>
            <person name="Martin C."/>
        </authorList>
    </citation>
    <scope>NUCLEOTIDE SEQUENCE</scope>
</reference>